<reference evidence="1 2" key="1">
    <citation type="submission" date="2018-09" db="EMBL/GenBank/DDBJ databases">
        <title>Discovery and Ecogenomic Context for Candidatus Cryosericales, a Global Caldiserica Order Active in Thawing Permafrost.</title>
        <authorList>
            <person name="Martinez M.A."/>
            <person name="Woodcroft B.J."/>
            <person name="Ignacio Espinoza J.C."/>
            <person name="Zayed A."/>
            <person name="Singleton C.M."/>
            <person name="Boyd J."/>
            <person name="Li Y.-F."/>
            <person name="Purvine S."/>
            <person name="Maughan H."/>
            <person name="Hodgkins S.B."/>
            <person name="Anderson D."/>
            <person name="Sederholm M."/>
            <person name="Temperton B."/>
            <person name="Saleska S.R."/>
            <person name="Tyson G.W."/>
            <person name="Rich V.I."/>
        </authorList>
    </citation>
    <scope>NUCLEOTIDE SEQUENCE [LARGE SCALE GENOMIC DNA]</scope>
    <source>
        <strain evidence="1 2">SMC1</strain>
    </source>
</reference>
<keyword evidence="2" id="KW-1185">Reference proteome</keyword>
<organism evidence="1 2">
    <name type="scientific">Candidatus Cryosericum septentrionale</name>
    <dbReference type="NCBI Taxonomy" id="2290913"/>
    <lineage>
        <taxon>Bacteria</taxon>
        <taxon>Pseudomonadati</taxon>
        <taxon>Caldisericota/Cryosericota group</taxon>
        <taxon>Candidatus Cryosericota</taxon>
        <taxon>Candidatus Cryosericia</taxon>
        <taxon>Candidatus Cryosericales</taxon>
        <taxon>Candidatus Cryosericaceae</taxon>
        <taxon>Candidatus Cryosericum</taxon>
    </lineage>
</organism>
<protein>
    <submittedName>
        <fullName evidence="1">Uncharacterized protein</fullName>
    </submittedName>
</protein>
<comment type="caution">
    <text evidence="1">The sequence shown here is derived from an EMBL/GenBank/DDBJ whole genome shotgun (WGS) entry which is preliminary data.</text>
</comment>
<dbReference type="EMBL" id="QXIY01000035">
    <property type="protein sequence ID" value="RIE16195.1"/>
    <property type="molecule type" value="Genomic_DNA"/>
</dbReference>
<name>A0A398DLZ4_9BACT</name>
<evidence type="ECO:0000313" key="1">
    <source>
        <dbReference type="EMBL" id="RIE16195.1"/>
    </source>
</evidence>
<dbReference type="AlphaFoldDB" id="A0A398DLZ4"/>
<dbReference type="Proteomes" id="UP000266113">
    <property type="component" value="Unassembled WGS sequence"/>
</dbReference>
<gene>
    <name evidence="1" type="ORF">SMC1_08255</name>
</gene>
<evidence type="ECO:0000313" key="2">
    <source>
        <dbReference type="Proteomes" id="UP000266113"/>
    </source>
</evidence>
<proteinExistence type="predicted"/>
<sequence length="205" mass="23493">MPGKADLCKSKQRIDLPSAVVRGARHFKSAAVLVHRLLPVSQLRVHGSQVGRDVVDKLRVGLQLDRQFLRLPGEPDAARDIPRRRRYRPHVGIQPRNLFETRLLLVHFRCLVPELQSADGPVLGSKRRAHLVQEACHITVWRYKRFDRAYECPQVLAIRFQQGDHTLFDRLAFPVTHFRLLWGQLVMSRHDGKFVAPAGPTCPLL</sequence>
<accession>A0A398DLZ4</accession>